<accession>A0ABQ0G3S8</accession>
<organism evidence="1 2">
    <name type="scientific">Madurella fahalii</name>
    <dbReference type="NCBI Taxonomy" id="1157608"/>
    <lineage>
        <taxon>Eukaryota</taxon>
        <taxon>Fungi</taxon>
        <taxon>Dikarya</taxon>
        <taxon>Ascomycota</taxon>
        <taxon>Pezizomycotina</taxon>
        <taxon>Sordariomycetes</taxon>
        <taxon>Sordariomycetidae</taxon>
        <taxon>Sordariales</taxon>
        <taxon>Sordariales incertae sedis</taxon>
        <taxon>Madurella</taxon>
    </lineage>
</organism>
<reference evidence="1 2" key="1">
    <citation type="submission" date="2024-09" db="EMBL/GenBank/DDBJ databases">
        <title>Itraconazole resistance in Madurella fahalii resulting from another homologue of gene encoding cytochrome P450 14-alpha sterol demethylase (CYP51).</title>
        <authorList>
            <person name="Yoshioka I."/>
            <person name="Fahal A.H."/>
            <person name="Kaneko S."/>
            <person name="Yaguchi T."/>
        </authorList>
    </citation>
    <scope>NUCLEOTIDE SEQUENCE [LARGE SCALE GENOMIC DNA]</scope>
    <source>
        <strain evidence="1 2">IFM 68171</strain>
    </source>
</reference>
<protein>
    <submittedName>
        <fullName evidence="1">Uncharacterized protein</fullName>
    </submittedName>
</protein>
<proteinExistence type="predicted"/>
<keyword evidence="2" id="KW-1185">Reference proteome</keyword>
<dbReference type="Proteomes" id="UP001628179">
    <property type="component" value="Unassembled WGS sequence"/>
</dbReference>
<sequence>MGKVPVTRVVITSVGRLEVEVGRGSCVTRVVTTTTGGLLDDDGSLGSSVSLVGITLRDEVAGAGPVATPVETPAAAELAGDVVGAGSVVTAVEMAPVALLGVDGGFSKL</sequence>
<name>A0ABQ0G3S8_9PEZI</name>
<dbReference type="EMBL" id="BAAFSV010000001">
    <property type="protein sequence ID" value="GAB1312425.1"/>
    <property type="molecule type" value="Genomic_DNA"/>
</dbReference>
<dbReference type="RefSeq" id="XP_070914158.1">
    <property type="nucleotide sequence ID" value="XM_071058057.1"/>
</dbReference>
<evidence type="ECO:0000313" key="1">
    <source>
        <dbReference type="EMBL" id="GAB1312425.1"/>
    </source>
</evidence>
<gene>
    <name evidence="1" type="ORF">MFIFM68171_02635</name>
</gene>
<evidence type="ECO:0000313" key="2">
    <source>
        <dbReference type="Proteomes" id="UP001628179"/>
    </source>
</evidence>
<dbReference type="GeneID" id="98173380"/>
<comment type="caution">
    <text evidence="1">The sequence shown here is derived from an EMBL/GenBank/DDBJ whole genome shotgun (WGS) entry which is preliminary data.</text>
</comment>